<dbReference type="EMBL" id="GADI01007028">
    <property type="protein sequence ID" value="JAA66780.1"/>
    <property type="molecule type" value="mRNA"/>
</dbReference>
<dbReference type="InterPro" id="IPR012674">
    <property type="entry name" value="Calycin"/>
</dbReference>
<dbReference type="GO" id="GO:0043176">
    <property type="term" value="F:amine binding"/>
    <property type="evidence" value="ECO:0007669"/>
    <property type="project" value="InterPro"/>
</dbReference>
<evidence type="ECO:0000313" key="2">
    <source>
        <dbReference type="EMBL" id="JAA66780.1"/>
    </source>
</evidence>
<proteinExistence type="evidence at transcript level"/>
<organism evidence="2">
    <name type="scientific">Ixodes ricinus</name>
    <name type="common">Common tick</name>
    <name type="synonym">Acarus ricinus</name>
    <dbReference type="NCBI Taxonomy" id="34613"/>
    <lineage>
        <taxon>Eukaryota</taxon>
        <taxon>Metazoa</taxon>
        <taxon>Ecdysozoa</taxon>
        <taxon>Arthropoda</taxon>
        <taxon>Chelicerata</taxon>
        <taxon>Arachnida</taxon>
        <taxon>Acari</taxon>
        <taxon>Parasitiformes</taxon>
        <taxon>Ixodida</taxon>
        <taxon>Ixodoidea</taxon>
        <taxon>Ixodidae</taxon>
        <taxon>Ixodinae</taxon>
        <taxon>Ixodes</taxon>
    </lineage>
</organism>
<accession>A0A0K8R6J7</accession>
<dbReference type="Pfam" id="PF02098">
    <property type="entry name" value="His_binding"/>
    <property type="match status" value="1"/>
</dbReference>
<keyword evidence="1" id="KW-0732">Signal</keyword>
<feature type="signal peptide" evidence="1">
    <location>
        <begin position="1"/>
        <end position="18"/>
    </location>
</feature>
<sequence length="292" mass="33645">MLALKHLVFCLSVSAAYANVEFQSWKKPPDNNPDLNRKDLGAMQDAWETIKATANQSYYLIYSSGLGTREHYKNVKCLQVHSSGLNHTLKSANYTSKWYNTESKHMESSTQYVQAVKQKDYSIENIMHLGQPQRKATSPNGTCYNLYFNFICESNGCLIYHQECWQKLFTKYSEKYVLFENSPCFILRSLQDDDGYESCEFWLKEDWLKNVTIPQVVARVGSEESEENEKDSGNTSKTMYLYDSLFKQLPFSCRYAFLLNCGYPTYRIYDKESCDKIDKTDNAASGDANGSN</sequence>
<dbReference type="AlphaFoldDB" id="A0A0K8R6J7"/>
<feature type="chain" id="PRO_5005516467" evidence="1">
    <location>
        <begin position="19"/>
        <end position="292"/>
    </location>
</feature>
<dbReference type="InterPro" id="IPR002970">
    <property type="entry name" value="Tick_his-bd"/>
</dbReference>
<dbReference type="GO" id="GO:0030682">
    <property type="term" value="P:symbiont-mediated perturbation of host defenses"/>
    <property type="evidence" value="ECO:0007669"/>
    <property type="project" value="InterPro"/>
</dbReference>
<name>A0A0K8R6J7_IXORI</name>
<evidence type="ECO:0000256" key="1">
    <source>
        <dbReference type="SAM" id="SignalP"/>
    </source>
</evidence>
<reference evidence="2" key="1">
    <citation type="submission" date="2012-12" db="EMBL/GenBank/DDBJ databases">
        <title>Identification and characterization of a phenylalanine ammonia-lyase gene family in Isatis indigotica Fort.</title>
        <authorList>
            <person name="Liu Q."/>
            <person name="Chen J."/>
            <person name="Zhou X."/>
            <person name="Di P."/>
            <person name="Xiao Y."/>
            <person name="Xuan H."/>
            <person name="Zhang L."/>
            <person name="Chen W."/>
        </authorList>
    </citation>
    <scope>NUCLEOTIDE SEQUENCE</scope>
    <source>
        <tissue evidence="2">Salivary gland</tissue>
    </source>
</reference>
<dbReference type="Gene3D" id="2.40.128.20">
    <property type="match status" value="1"/>
</dbReference>
<dbReference type="SUPFAM" id="SSF50814">
    <property type="entry name" value="Lipocalins"/>
    <property type="match status" value="1"/>
</dbReference>
<protein>
    <submittedName>
        <fullName evidence="2">Putative salivary lipocalin</fullName>
    </submittedName>
</protein>